<feature type="region of interest" description="Disordered" evidence="1">
    <location>
        <begin position="85"/>
        <end position="106"/>
    </location>
</feature>
<dbReference type="RefSeq" id="WP_061790650.1">
    <property type="nucleotide sequence ID" value="NZ_CP024996.1"/>
</dbReference>
<evidence type="ECO:0000256" key="1">
    <source>
        <dbReference type="SAM" id="MobiDB-lite"/>
    </source>
</evidence>
<feature type="transmembrane region" description="Helical" evidence="2">
    <location>
        <begin position="18"/>
        <end position="38"/>
    </location>
</feature>
<name>A0AAD0U526_9BURK</name>
<keyword evidence="2" id="KW-1133">Transmembrane helix</keyword>
<accession>A0AAD0U526</accession>
<organism evidence="3 4">
    <name type="scientific">Herbaspirillum rubrisubalbicans</name>
    <dbReference type="NCBI Taxonomy" id="80842"/>
    <lineage>
        <taxon>Bacteria</taxon>
        <taxon>Pseudomonadati</taxon>
        <taxon>Pseudomonadota</taxon>
        <taxon>Betaproteobacteria</taxon>
        <taxon>Burkholderiales</taxon>
        <taxon>Oxalobacteraceae</taxon>
        <taxon>Herbaspirillum</taxon>
    </lineage>
</organism>
<evidence type="ECO:0000313" key="3">
    <source>
        <dbReference type="EMBL" id="AYR23387.1"/>
    </source>
</evidence>
<feature type="compositionally biased region" description="Polar residues" evidence="1">
    <location>
        <begin position="96"/>
        <end position="106"/>
    </location>
</feature>
<evidence type="ECO:0000256" key="2">
    <source>
        <dbReference type="SAM" id="Phobius"/>
    </source>
</evidence>
<feature type="compositionally biased region" description="Low complexity" evidence="1">
    <location>
        <begin position="85"/>
        <end position="94"/>
    </location>
</feature>
<keyword evidence="2" id="KW-0472">Membrane</keyword>
<proteinExistence type="predicted"/>
<gene>
    <name evidence="3" type="ORF">RC54_05910</name>
</gene>
<dbReference type="Proteomes" id="UP000269199">
    <property type="component" value="Chromosome"/>
</dbReference>
<dbReference type="AlphaFoldDB" id="A0AAD0U526"/>
<evidence type="ECO:0008006" key="5">
    <source>
        <dbReference type="Google" id="ProtNLM"/>
    </source>
</evidence>
<protein>
    <recommendedName>
        <fullName evidence="5">OmpA-like domain-containing protein</fullName>
    </recommendedName>
</protein>
<dbReference type="EMBL" id="CP024996">
    <property type="protein sequence ID" value="AYR23387.1"/>
    <property type="molecule type" value="Genomic_DNA"/>
</dbReference>
<evidence type="ECO:0000313" key="4">
    <source>
        <dbReference type="Proteomes" id="UP000269199"/>
    </source>
</evidence>
<sequence length="247" mass="26677">MESGGGGQMNFWPGFVDALSNMVMAMIFMMMVFMIMMFHYKLHQGVKTEAAQSVKSKQEEASNQDSQQRIKELEAKVQSLNAALASAQSKPAAPRSGSTSAQSVLNHPESLNSKGAYLGDAKQSGNNPPAVEGAGALWTVSYTGREVKLDEGSDKKLRELMADLSTKKPLPHLVLTAEASQSEGYSDSRRLAYYRALGVRNLLLQSGWTSADIDIEIAVRAEPGAQARVLIRAVEGKSRTDAKAVTP</sequence>
<reference evidence="3 4" key="1">
    <citation type="submission" date="2017-11" db="EMBL/GenBank/DDBJ databases">
        <title>Complete genome sequence of Herbaspirillum rubrisubalbicans DSM 11543.</title>
        <authorList>
            <person name="Chen M."/>
            <person name="An Q."/>
        </authorList>
    </citation>
    <scope>NUCLEOTIDE SEQUENCE [LARGE SCALE GENOMIC DNA]</scope>
    <source>
        <strain evidence="3 4">DSM 11543</strain>
    </source>
</reference>
<keyword evidence="2" id="KW-0812">Transmembrane</keyword>